<name>A0ABV7MYD3_9HYPH</name>
<dbReference type="RefSeq" id="WP_378984846.1">
    <property type="nucleotide sequence ID" value="NZ_JBHRVD010000001.1"/>
</dbReference>
<sequence length="61" mass="6593">MAAYVVDELNGNAVFRHTKIDASSAIEAAMSATGRTVASGREPGKIWIRVTDECGHTTEYH</sequence>
<gene>
    <name evidence="1" type="ORF">ACFOJ9_31255</name>
</gene>
<keyword evidence="2" id="KW-1185">Reference proteome</keyword>
<proteinExistence type="predicted"/>
<dbReference type="EMBL" id="JBHRVD010000001">
    <property type="protein sequence ID" value="MFC3326194.1"/>
    <property type="molecule type" value="Genomic_DNA"/>
</dbReference>
<evidence type="ECO:0000313" key="2">
    <source>
        <dbReference type="Proteomes" id="UP001595648"/>
    </source>
</evidence>
<organism evidence="1 2">
    <name type="scientific">Mesorhizobium cantuariense</name>
    <dbReference type="NCBI Taxonomy" id="1300275"/>
    <lineage>
        <taxon>Bacteria</taxon>
        <taxon>Pseudomonadati</taxon>
        <taxon>Pseudomonadota</taxon>
        <taxon>Alphaproteobacteria</taxon>
        <taxon>Hyphomicrobiales</taxon>
        <taxon>Phyllobacteriaceae</taxon>
        <taxon>Mesorhizobium</taxon>
    </lineage>
</organism>
<comment type="caution">
    <text evidence="1">The sequence shown here is derived from an EMBL/GenBank/DDBJ whole genome shotgun (WGS) entry which is preliminary data.</text>
</comment>
<accession>A0ABV7MYD3</accession>
<evidence type="ECO:0000313" key="1">
    <source>
        <dbReference type="EMBL" id="MFC3326194.1"/>
    </source>
</evidence>
<dbReference type="Proteomes" id="UP001595648">
    <property type="component" value="Unassembled WGS sequence"/>
</dbReference>
<protein>
    <submittedName>
        <fullName evidence="1">Uncharacterized protein</fullName>
    </submittedName>
</protein>
<reference evidence="2" key="1">
    <citation type="journal article" date="2019" name="Int. J. Syst. Evol. Microbiol.">
        <title>The Global Catalogue of Microorganisms (GCM) 10K type strain sequencing project: providing services to taxonomists for standard genome sequencing and annotation.</title>
        <authorList>
            <consortium name="The Broad Institute Genomics Platform"/>
            <consortium name="The Broad Institute Genome Sequencing Center for Infectious Disease"/>
            <person name="Wu L."/>
            <person name="Ma J."/>
        </authorList>
    </citation>
    <scope>NUCLEOTIDE SEQUENCE [LARGE SCALE GENOMIC DNA]</scope>
    <source>
        <strain evidence="2">ICMP 19515</strain>
    </source>
</reference>